<dbReference type="Proteomes" id="UP001180020">
    <property type="component" value="Unassembled WGS sequence"/>
</dbReference>
<gene>
    <name evidence="1" type="ORF">QJS10_CPB20g00745</name>
</gene>
<dbReference type="AlphaFoldDB" id="A0AAV9C9D7"/>
<comment type="caution">
    <text evidence="1">The sequence shown here is derived from an EMBL/GenBank/DDBJ whole genome shotgun (WGS) entry which is preliminary data.</text>
</comment>
<evidence type="ECO:0000313" key="2">
    <source>
        <dbReference type="Proteomes" id="UP001180020"/>
    </source>
</evidence>
<organism evidence="1 2">
    <name type="scientific">Acorus calamus</name>
    <name type="common">Sweet flag</name>
    <dbReference type="NCBI Taxonomy" id="4465"/>
    <lineage>
        <taxon>Eukaryota</taxon>
        <taxon>Viridiplantae</taxon>
        <taxon>Streptophyta</taxon>
        <taxon>Embryophyta</taxon>
        <taxon>Tracheophyta</taxon>
        <taxon>Spermatophyta</taxon>
        <taxon>Magnoliopsida</taxon>
        <taxon>Liliopsida</taxon>
        <taxon>Acoraceae</taxon>
        <taxon>Acorus</taxon>
    </lineage>
</organism>
<reference evidence="1" key="1">
    <citation type="journal article" date="2023" name="Nat. Commun.">
        <title>Diploid and tetraploid genomes of Acorus and the evolution of monocots.</title>
        <authorList>
            <person name="Ma L."/>
            <person name="Liu K.W."/>
            <person name="Li Z."/>
            <person name="Hsiao Y.Y."/>
            <person name="Qi Y."/>
            <person name="Fu T."/>
            <person name="Tang G.D."/>
            <person name="Zhang D."/>
            <person name="Sun W.H."/>
            <person name="Liu D.K."/>
            <person name="Li Y."/>
            <person name="Chen G.Z."/>
            <person name="Liu X.D."/>
            <person name="Liao X.Y."/>
            <person name="Jiang Y.T."/>
            <person name="Yu X."/>
            <person name="Hao Y."/>
            <person name="Huang J."/>
            <person name="Zhao X.W."/>
            <person name="Ke S."/>
            <person name="Chen Y.Y."/>
            <person name="Wu W.L."/>
            <person name="Hsu J.L."/>
            <person name="Lin Y.F."/>
            <person name="Huang M.D."/>
            <person name="Li C.Y."/>
            <person name="Huang L."/>
            <person name="Wang Z.W."/>
            <person name="Zhao X."/>
            <person name="Zhong W.Y."/>
            <person name="Peng D.H."/>
            <person name="Ahmad S."/>
            <person name="Lan S."/>
            <person name="Zhang J.S."/>
            <person name="Tsai W.C."/>
            <person name="Van de Peer Y."/>
            <person name="Liu Z.J."/>
        </authorList>
    </citation>
    <scope>NUCLEOTIDE SEQUENCE</scope>
    <source>
        <strain evidence="1">CP</strain>
    </source>
</reference>
<protein>
    <submittedName>
        <fullName evidence="1">Uncharacterized protein</fullName>
    </submittedName>
</protein>
<accession>A0AAV9C9D7</accession>
<dbReference type="EMBL" id="JAUJYO010000020">
    <property type="protein sequence ID" value="KAK1285362.1"/>
    <property type="molecule type" value="Genomic_DNA"/>
</dbReference>
<proteinExistence type="predicted"/>
<keyword evidence="2" id="KW-1185">Reference proteome</keyword>
<sequence length="141" mass="15652">MEAEALELRGTGYTSSGGLDKLTDVLPLDFQITKRCGTHDRCYTEEVLMELYRYSDTTSLSSKLGSCLSKKMPWGPRHTRPRNSEQSPPILVAMEMGRAHRCCMAAPALRVVWAAHPRACTPTVHLGTYDTNRKGVVRTGP</sequence>
<evidence type="ECO:0000313" key="1">
    <source>
        <dbReference type="EMBL" id="KAK1285362.1"/>
    </source>
</evidence>
<name>A0AAV9C9D7_ACOCL</name>
<reference evidence="1" key="2">
    <citation type="submission" date="2023-06" db="EMBL/GenBank/DDBJ databases">
        <authorList>
            <person name="Ma L."/>
            <person name="Liu K.-W."/>
            <person name="Li Z."/>
            <person name="Hsiao Y.-Y."/>
            <person name="Qi Y."/>
            <person name="Fu T."/>
            <person name="Tang G."/>
            <person name="Zhang D."/>
            <person name="Sun W.-H."/>
            <person name="Liu D.-K."/>
            <person name="Li Y."/>
            <person name="Chen G.-Z."/>
            <person name="Liu X.-D."/>
            <person name="Liao X.-Y."/>
            <person name="Jiang Y.-T."/>
            <person name="Yu X."/>
            <person name="Hao Y."/>
            <person name="Huang J."/>
            <person name="Zhao X.-W."/>
            <person name="Ke S."/>
            <person name="Chen Y.-Y."/>
            <person name="Wu W.-L."/>
            <person name="Hsu J.-L."/>
            <person name="Lin Y.-F."/>
            <person name="Huang M.-D."/>
            <person name="Li C.-Y."/>
            <person name="Huang L."/>
            <person name="Wang Z.-W."/>
            <person name="Zhao X."/>
            <person name="Zhong W.-Y."/>
            <person name="Peng D.-H."/>
            <person name="Ahmad S."/>
            <person name="Lan S."/>
            <person name="Zhang J.-S."/>
            <person name="Tsai W.-C."/>
            <person name="Van De Peer Y."/>
            <person name="Liu Z.-J."/>
        </authorList>
    </citation>
    <scope>NUCLEOTIDE SEQUENCE</scope>
    <source>
        <strain evidence="1">CP</strain>
        <tissue evidence="1">Leaves</tissue>
    </source>
</reference>